<comment type="similarity">
    <text evidence="1">Belongs to the PPP4R2 family.</text>
</comment>
<dbReference type="EMBL" id="MUJZ01016587">
    <property type="protein sequence ID" value="OTF80777.1"/>
    <property type="molecule type" value="Genomic_DNA"/>
</dbReference>
<proteinExistence type="inferred from homology"/>
<dbReference type="InterPro" id="IPR015267">
    <property type="entry name" value="PPP4R2"/>
</dbReference>
<reference evidence="2 3" key="1">
    <citation type="submission" date="2017-03" db="EMBL/GenBank/DDBJ databases">
        <title>Genome Survey of Euroglyphus maynei.</title>
        <authorList>
            <person name="Arlian L.G."/>
            <person name="Morgan M.S."/>
            <person name="Rider S.D."/>
        </authorList>
    </citation>
    <scope>NUCLEOTIDE SEQUENCE [LARGE SCALE GENOMIC DNA]</scope>
    <source>
        <strain evidence="2">Arlian Lab</strain>
        <tissue evidence="2">Whole body</tissue>
    </source>
</reference>
<keyword evidence="3" id="KW-1185">Reference proteome</keyword>
<comment type="caution">
    <text evidence="2">The sequence shown here is derived from an EMBL/GenBank/DDBJ whole genome shotgun (WGS) entry which is preliminary data.</text>
</comment>
<organism evidence="2 3">
    <name type="scientific">Euroglyphus maynei</name>
    <name type="common">Mayne's house dust mite</name>
    <dbReference type="NCBI Taxonomy" id="6958"/>
    <lineage>
        <taxon>Eukaryota</taxon>
        <taxon>Metazoa</taxon>
        <taxon>Ecdysozoa</taxon>
        <taxon>Arthropoda</taxon>
        <taxon>Chelicerata</taxon>
        <taxon>Arachnida</taxon>
        <taxon>Acari</taxon>
        <taxon>Acariformes</taxon>
        <taxon>Sarcoptiformes</taxon>
        <taxon>Astigmata</taxon>
        <taxon>Psoroptidia</taxon>
        <taxon>Analgoidea</taxon>
        <taxon>Pyroglyphidae</taxon>
        <taxon>Pyroglyphinae</taxon>
        <taxon>Euroglyphus</taxon>
    </lineage>
</organism>
<dbReference type="AlphaFoldDB" id="A0A1Y3BKZ3"/>
<dbReference type="GO" id="GO:0005634">
    <property type="term" value="C:nucleus"/>
    <property type="evidence" value="ECO:0007669"/>
    <property type="project" value="TreeGrafter"/>
</dbReference>
<sequence length="120" mass="14204">QAANPDAGTQFPDILEQYLRTIAKTGDTIFPWSKVKPFIRRKMEIVMENFHQKYPLNESQIRVPNCDPFDYDGIKKNILQGMDWFCAAPFTIQRICELLIDPYRHYTRTDKFMRGIEKND</sequence>
<dbReference type="Pfam" id="PF09184">
    <property type="entry name" value="PPP4R2"/>
    <property type="match status" value="1"/>
</dbReference>
<gene>
    <name evidence="2" type="ORF">BLA29_004154</name>
</gene>
<dbReference type="PANTHER" id="PTHR16487">
    <property type="entry name" value="PPP4R2-RELATED PROTEIN"/>
    <property type="match status" value="1"/>
</dbReference>
<dbReference type="GO" id="GO:0005737">
    <property type="term" value="C:cytoplasm"/>
    <property type="evidence" value="ECO:0007669"/>
    <property type="project" value="TreeGrafter"/>
</dbReference>
<accession>A0A1Y3BKZ3</accession>
<evidence type="ECO:0000313" key="3">
    <source>
        <dbReference type="Proteomes" id="UP000194236"/>
    </source>
</evidence>
<dbReference type="PANTHER" id="PTHR16487:SF0">
    <property type="entry name" value="PROTEIN PHOSPHATASE 4 REGULATORY SUBUNIT 2-RELATED"/>
    <property type="match status" value="1"/>
</dbReference>
<feature type="non-terminal residue" evidence="2">
    <location>
        <position position="1"/>
    </location>
</feature>
<dbReference type="GO" id="GO:0019888">
    <property type="term" value="F:protein phosphatase regulator activity"/>
    <property type="evidence" value="ECO:0007669"/>
    <property type="project" value="InterPro"/>
</dbReference>
<dbReference type="Proteomes" id="UP000194236">
    <property type="component" value="Unassembled WGS sequence"/>
</dbReference>
<protein>
    <submittedName>
        <fullName evidence="2">Serine/threonine-phosphatase 4 regulatory subunit 2-like protein</fullName>
    </submittedName>
</protein>
<dbReference type="GO" id="GO:0030289">
    <property type="term" value="C:protein phosphatase 4 complex"/>
    <property type="evidence" value="ECO:0007669"/>
    <property type="project" value="InterPro"/>
</dbReference>
<evidence type="ECO:0000313" key="2">
    <source>
        <dbReference type="EMBL" id="OTF80777.1"/>
    </source>
</evidence>
<dbReference type="OrthoDB" id="341898at2759"/>
<evidence type="ECO:0000256" key="1">
    <source>
        <dbReference type="ARBA" id="ARBA00009207"/>
    </source>
</evidence>
<name>A0A1Y3BKZ3_EURMA</name>